<sequence length="234" mass="26851">MDYDDTLNEEELRLGVDANEKKKLCKKRDNFTRKQDVSRSSSDSDEGMPLAVLLHRQFQSKTGRKTVDQGASTSREAHTSDLLIIQDLLEDMVNRATGIVDGNNEGMDVGNPKLPREDKTIVIKKRAPKRVNKAKERKSLLNLGEEYINKTGKTVAAKSLGIGCSKDIYKRRCKLKMNEERRMVILRAYWGLGQPRMRWDYIAKTVKVVATKFRRTDTRRPKESSRIYTSVTKK</sequence>
<protein>
    <submittedName>
        <fullName evidence="2">Uncharacterized protein</fullName>
    </submittedName>
</protein>
<name>A0AAE1A3P5_9GAST</name>
<gene>
    <name evidence="2" type="ORF">RRG08_013638</name>
</gene>
<proteinExistence type="predicted"/>
<dbReference type="AlphaFoldDB" id="A0AAE1A3P5"/>
<dbReference type="EMBL" id="JAWDGP010002817">
    <property type="protein sequence ID" value="KAK3779682.1"/>
    <property type="molecule type" value="Genomic_DNA"/>
</dbReference>
<feature type="region of interest" description="Disordered" evidence="1">
    <location>
        <begin position="27"/>
        <end position="49"/>
    </location>
</feature>
<keyword evidence="3" id="KW-1185">Reference proteome</keyword>
<evidence type="ECO:0000313" key="2">
    <source>
        <dbReference type="EMBL" id="KAK3779682.1"/>
    </source>
</evidence>
<reference evidence="2" key="1">
    <citation type="journal article" date="2023" name="G3 (Bethesda)">
        <title>A reference genome for the long-term kleptoplast-retaining sea slug Elysia crispata morphotype clarki.</title>
        <authorList>
            <person name="Eastman K.E."/>
            <person name="Pendleton A.L."/>
            <person name="Shaikh M.A."/>
            <person name="Suttiyut T."/>
            <person name="Ogas R."/>
            <person name="Tomko P."/>
            <person name="Gavelis G."/>
            <person name="Widhalm J.R."/>
            <person name="Wisecaver J.H."/>
        </authorList>
    </citation>
    <scope>NUCLEOTIDE SEQUENCE</scope>
    <source>
        <strain evidence="2">ECLA1</strain>
    </source>
</reference>
<evidence type="ECO:0000313" key="3">
    <source>
        <dbReference type="Proteomes" id="UP001283361"/>
    </source>
</evidence>
<accession>A0AAE1A3P5</accession>
<evidence type="ECO:0000256" key="1">
    <source>
        <dbReference type="SAM" id="MobiDB-lite"/>
    </source>
</evidence>
<organism evidence="2 3">
    <name type="scientific">Elysia crispata</name>
    <name type="common">lettuce slug</name>
    <dbReference type="NCBI Taxonomy" id="231223"/>
    <lineage>
        <taxon>Eukaryota</taxon>
        <taxon>Metazoa</taxon>
        <taxon>Spiralia</taxon>
        <taxon>Lophotrochozoa</taxon>
        <taxon>Mollusca</taxon>
        <taxon>Gastropoda</taxon>
        <taxon>Heterobranchia</taxon>
        <taxon>Euthyneura</taxon>
        <taxon>Panpulmonata</taxon>
        <taxon>Sacoglossa</taxon>
        <taxon>Placobranchoidea</taxon>
        <taxon>Plakobranchidae</taxon>
        <taxon>Elysia</taxon>
    </lineage>
</organism>
<feature type="compositionally biased region" description="Basic and acidic residues" evidence="1">
    <location>
        <begin position="27"/>
        <end position="37"/>
    </location>
</feature>
<dbReference type="Proteomes" id="UP001283361">
    <property type="component" value="Unassembled WGS sequence"/>
</dbReference>
<comment type="caution">
    <text evidence="2">The sequence shown here is derived from an EMBL/GenBank/DDBJ whole genome shotgun (WGS) entry which is preliminary data.</text>
</comment>